<dbReference type="NCBIfam" id="TIGR01692">
    <property type="entry name" value="HIBADH"/>
    <property type="match status" value="1"/>
</dbReference>
<dbReference type="Pfam" id="PF14833">
    <property type="entry name" value="NAD_binding_11"/>
    <property type="match status" value="1"/>
</dbReference>
<dbReference type="GO" id="GO:0008442">
    <property type="term" value="F:3-hydroxyisobutyrate dehydrogenase activity"/>
    <property type="evidence" value="ECO:0007669"/>
    <property type="project" value="UniProtKB-EC"/>
</dbReference>
<dbReference type="FunFam" id="1.10.1040.10:FF:000006">
    <property type="entry name" value="3-hydroxyisobutyrate dehydrogenase"/>
    <property type="match status" value="1"/>
</dbReference>
<evidence type="ECO:0000259" key="11">
    <source>
        <dbReference type="Pfam" id="PF14833"/>
    </source>
</evidence>
<dbReference type="SUPFAM" id="SSF51735">
    <property type="entry name" value="NAD(P)-binding Rossmann-fold domains"/>
    <property type="match status" value="1"/>
</dbReference>
<sequence>MRVTPPIFNQLARHVTRPKSISFIGLGRMGSEMAFNLFSKTFAESKDAQFTVCDAVPEAAHAFRRNFQEHFPGASLHVSNTPEEAAIKSQTIITMLPSSPQVRSVYSEDRGIISALRHLSREDANATLCIDSTTLHVAVARAVSEEVHKLGALMVDAPVSGGVTGAKAGTLSFLVGGTHDEFTRASPTLALMGQRIIHCGHSGSGLAAKICNNLVLGVEQIVVAEAMLLGQKLGLNPAVLAGVINNSTGGCWSSSVNNPVPSALPDKSPPCERDYEGGFATALMLKDMGLATDSANAAGTPLPLGQMAQNIYEKVIREKPDLARKDFSSVYQYLETQLPGHE</sequence>
<evidence type="ECO:0000313" key="13">
    <source>
        <dbReference type="Proteomes" id="UP000294933"/>
    </source>
</evidence>
<keyword evidence="4 9" id="KW-0101">Branched-chain amino acid catabolism</keyword>
<name>A0A4Y7QHW8_9AGAM</name>
<dbReference type="PIRSF" id="PIRSF000103">
    <property type="entry name" value="HIBADH"/>
    <property type="match status" value="1"/>
</dbReference>
<dbReference type="AlphaFoldDB" id="A0A4Y7QHW8"/>
<evidence type="ECO:0000256" key="7">
    <source>
        <dbReference type="ARBA" id="ARBA00049197"/>
    </source>
</evidence>
<dbReference type="Pfam" id="PF03446">
    <property type="entry name" value="NAD_binding_2"/>
    <property type="match status" value="1"/>
</dbReference>
<dbReference type="GO" id="GO:0005739">
    <property type="term" value="C:mitochondrion"/>
    <property type="evidence" value="ECO:0007669"/>
    <property type="project" value="TreeGrafter"/>
</dbReference>
<dbReference type="GO" id="GO:0051287">
    <property type="term" value="F:NAD binding"/>
    <property type="evidence" value="ECO:0007669"/>
    <property type="project" value="InterPro"/>
</dbReference>
<dbReference type="InterPro" id="IPR006115">
    <property type="entry name" value="6PGDH_NADP-bd"/>
</dbReference>
<evidence type="ECO:0000256" key="1">
    <source>
        <dbReference type="ARBA" id="ARBA00005109"/>
    </source>
</evidence>
<comment type="catalytic activity">
    <reaction evidence="7 9">
        <text>3-hydroxy-2-methylpropanoate + NAD(+) = 2-methyl-3-oxopropanoate + NADH + H(+)</text>
        <dbReference type="Rhea" id="RHEA:17681"/>
        <dbReference type="ChEBI" id="CHEBI:11805"/>
        <dbReference type="ChEBI" id="CHEBI:15378"/>
        <dbReference type="ChEBI" id="CHEBI:57540"/>
        <dbReference type="ChEBI" id="CHEBI:57700"/>
        <dbReference type="ChEBI" id="CHEBI:57945"/>
        <dbReference type="EC" id="1.1.1.31"/>
    </reaction>
</comment>
<dbReference type="SUPFAM" id="SSF48179">
    <property type="entry name" value="6-phosphogluconate dehydrogenase C-terminal domain-like"/>
    <property type="match status" value="1"/>
</dbReference>
<dbReference type="InterPro" id="IPR002204">
    <property type="entry name" value="3-OH-isobutyrate_DH-rel_CS"/>
</dbReference>
<dbReference type="InterPro" id="IPR008927">
    <property type="entry name" value="6-PGluconate_DH-like_C_sf"/>
</dbReference>
<feature type="domain" description="3-hydroxyisobutyrate dehydrogenase-like NAD-binding" evidence="11">
    <location>
        <begin position="203"/>
        <end position="334"/>
    </location>
</feature>
<reference evidence="12 13" key="1">
    <citation type="submission" date="2018-06" db="EMBL/GenBank/DDBJ databases">
        <title>A transcriptomic atlas of mushroom development highlights an independent origin of complex multicellularity.</title>
        <authorList>
            <consortium name="DOE Joint Genome Institute"/>
            <person name="Krizsan K."/>
            <person name="Almasi E."/>
            <person name="Merenyi Z."/>
            <person name="Sahu N."/>
            <person name="Viragh M."/>
            <person name="Koszo T."/>
            <person name="Mondo S."/>
            <person name="Kiss B."/>
            <person name="Balint B."/>
            <person name="Kues U."/>
            <person name="Barry K."/>
            <person name="Hegedus J.C."/>
            <person name="Henrissat B."/>
            <person name="Johnson J."/>
            <person name="Lipzen A."/>
            <person name="Ohm R."/>
            <person name="Nagy I."/>
            <person name="Pangilinan J."/>
            <person name="Yan J."/>
            <person name="Xiong Y."/>
            <person name="Grigoriev I.V."/>
            <person name="Hibbett D.S."/>
            <person name="Nagy L.G."/>
        </authorList>
    </citation>
    <scope>NUCLEOTIDE SEQUENCE [LARGE SCALE GENOMIC DNA]</scope>
    <source>
        <strain evidence="12 13">SZMC22713</strain>
    </source>
</reference>
<gene>
    <name evidence="12" type="ORF">BD410DRAFT_874506</name>
</gene>
<feature type="domain" description="6-phosphogluconate dehydrogenase NADP-binding" evidence="10">
    <location>
        <begin position="21"/>
        <end position="200"/>
    </location>
</feature>
<dbReference type="GO" id="GO:0006574">
    <property type="term" value="P:L-valine catabolic process"/>
    <property type="evidence" value="ECO:0007669"/>
    <property type="project" value="UniProtKB-UniPathway"/>
</dbReference>
<accession>A0A4Y7QHW8</accession>
<dbReference type="Gene3D" id="1.10.1040.10">
    <property type="entry name" value="N-(1-d-carboxylethyl)-l-norvaline Dehydrogenase, domain 2"/>
    <property type="match status" value="1"/>
</dbReference>
<dbReference type="InterPro" id="IPR015815">
    <property type="entry name" value="HIBADH-related"/>
</dbReference>
<dbReference type="EMBL" id="ML170159">
    <property type="protein sequence ID" value="TDL27253.1"/>
    <property type="molecule type" value="Genomic_DNA"/>
</dbReference>
<dbReference type="VEuPathDB" id="FungiDB:BD410DRAFT_874506"/>
<dbReference type="InterPro" id="IPR029154">
    <property type="entry name" value="HIBADH-like_NADP-bd"/>
</dbReference>
<evidence type="ECO:0000256" key="9">
    <source>
        <dbReference type="RuleBase" id="RU910714"/>
    </source>
</evidence>
<dbReference type="Gene3D" id="3.40.50.720">
    <property type="entry name" value="NAD(P)-binding Rossmann-like Domain"/>
    <property type="match status" value="1"/>
</dbReference>
<evidence type="ECO:0000256" key="2">
    <source>
        <dbReference type="ARBA" id="ARBA00006013"/>
    </source>
</evidence>
<dbReference type="InterPro" id="IPR036291">
    <property type="entry name" value="NAD(P)-bd_dom_sf"/>
</dbReference>
<evidence type="ECO:0000313" key="12">
    <source>
        <dbReference type="EMBL" id="TDL27253.1"/>
    </source>
</evidence>
<comment type="similarity">
    <text evidence="2">Belongs to the HIBADH-related family. 3-hydroxyisobutyrate dehydrogenase subfamily.</text>
</comment>
<proteinExistence type="inferred from homology"/>
<evidence type="ECO:0000259" key="10">
    <source>
        <dbReference type="Pfam" id="PF03446"/>
    </source>
</evidence>
<evidence type="ECO:0000256" key="3">
    <source>
        <dbReference type="ARBA" id="ARBA00012991"/>
    </source>
</evidence>
<dbReference type="InterPro" id="IPR011548">
    <property type="entry name" value="HIBADH"/>
</dbReference>
<dbReference type="UniPathway" id="UPA00362"/>
<evidence type="ECO:0000256" key="6">
    <source>
        <dbReference type="ARBA" id="ARBA00023027"/>
    </source>
</evidence>
<evidence type="ECO:0000256" key="5">
    <source>
        <dbReference type="ARBA" id="ARBA00023002"/>
    </source>
</evidence>
<evidence type="ECO:0000256" key="8">
    <source>
        <dbReference type="PIRSR" id="PIRSR000103-1"/>
    </source>
</evidence>
<keyword evidence="5 9" id="KW-0560">Oxidoreductase</keyword>
<dbReference type="EC" id="1.1.1.31" evidence="3 9"/>
<dbReference type="PANTHER" id="PTHR22981">
    <property type="entry name" value="3-HYDROXYISOBUTYRATE DEHYDROGENASE-RELATED"/>
    <property type="match status" value="1"/>
</dbReference>
<dbReference type="GO" id="GO:0050661">
    <property type="term" value="F:NADP binding"/>
    <property type="evidence" value="ECO:0007669"/>
    <property type="project" value="InterPro"/>
</dbReference>
<keyword evidence="6 9" id="KW-0520">NAD</keyword>
<dbReference type="InterPro" id="IPR013328">
    <property type="entry name" value="6PGD_dom2"/>
</dbReference>
<dbReference type="OrthoDB" id="435038at2759"/>
<evidence type="ECO:0000256" key="4">
    <source>
        <dbReference type="ARBA" id="ARBA00022456"/>
    </source>
</evidence>
<keyword evidence="13" id="KW-1185">Reference proteome</keyword>
<comment type="pathway">
    <text evidence="1 9">Amino-acid degradation; L-valine degradation.</text>
</comment>
<protein>
    <recommendedName>
        <fullName evidence="3 9">3-hydroxyisobutyrate dehydrogenase</fullName>
        <shortName evidence="9">HIBADH</shortName>
        <ecNumber evidence="3 9">1.1.1.31</ecNumber>
    </recommendedName>
</protein>
<dbReference type="PROSITE" id="PS00895">
    <property type="entry name" value="3_HYDROXYISOBUT_DH"/>
    <property type="match status" value="1"/>
</dbReference>
<organism evidence="12 13">
    <name type="scientific">Rickenella mellea</name>
    <dbReference type="NCBI Taxonomy" id="50990"/>
    <lineage>
        <taxon>Eukaryota</taxon>
        <taxon>Fungi</taxon>
        <taxon>Dikarya</taxon>
        <taxon>Basidiomycota</taxon>
        <taxon>Agaricomycotina</taxon>
        <taxon>Agaricomycetes</taxon>
        <taxon>Hymenochaetales</taxon>
        <taxon>Rickenellaceae</taxon>
        <taxon>Rickenella</taxon>
    </lineage>
</organism>
<feature type="active site" evidence="8">
    <location>
        <position position="209"/>
    </location>
</feature>
<dbReference type="STRING" id="50990.A0A4Y7QHW8"/>
<dbReference type="Proteomes" id="UP000294933">
    <property type="component" value="Unassembled WGS sequence"/>
</dbReference>
<dbReference type="PANTHER" id="PTHR22981:SF7">
    <property type="entry name" value="3-HYDROXYISOBUTYRATE DEHYDROGENASE, MITOCHONDRIAL"/>
    <property type="match status" value="1"/>
</dbReference>